<evidence type="ECO:0000313" key="3">
    <source>
        <dbReference type="Proteomes" id="UP001215280"/>
    </source>
</evidence>
<feature type="transmembrane region" description="Helical" evidence="1">
    <location>
        <begin position="54"/>
        <end position="75"/>
    </location>
</feature>
<feature type="transmembrane region" description="Helical" evidence="1">
    <location>
        <begin position="82"/>
        <end position="103"/>
    </location>
</feature>
<gene>
    <name evidence="2" type="ORF">DFH07DRAFT_774619</name>
</gene>
<name>A0AAD7N9X2_9AGAR</name>
<keyword evidence="1" id="KW-0812">Transmembrane</keyword>
<keyword evidence="3" id="KW-1185">Reference proteome</keyword>
<keyword evidence="1" id="KW-1133">Transmembrane helix</keyword>
<organism evidence="2 3">
    <name type="scientific">Mycena maculata</name>
    <dbReference type="NCBI Taxonomy" id="230809"/>
    <lineage>
        <taxon>Eukaryota</taxon>
        <taxon>Fungi</taxon>
        <taxon>Dikarya</taxon>
        <taxon>Basidiomycota</taxon>
        <taxon>Agaricomycotina</taxon>
        <taxon>Agaricomycetes</taxon>
        <taxon>Agaricomycetidae</taxon>
        <taxon>Agaricales</taxon>
        <taxon>Marasmiineae</taxon>
        <taxon>Mycenaceae</taxon>
        <taxon>Mycena</taxon>
    </lineage>
</organism>
<evidence type="ECO:0000256" key="1">
    <source>
        <dbReference type="SAM" id="Phobius"/>
    </source>
</evidence>
<evidence type="ECO:0000313" key="2">
    <source>
        <dbReference type="EMBL" id="KAJ7751929.1"/>
    </source>
</evidence>
<comment type="caution">
    <text evidence="2">The sequence shown here is derived from an EMBL/GenBank/DDBJ whole genome shotgun (WGS) entry which is preliminary data.</text>
</comment>
<dbReference type="AlphaFoldDB" id="A0AAD7N9X2"/>
<protein>
    <submittedName>
        <fullName evidence="2">Uncharacterized protein</fullName>
    </submittedName>
</protein>
<sequence>MSSPNGVIAQAYGQCLGLDARRYFALLNNVGMLYLRFGTVPLENCHAWNLGKKVLIIVQSGLVGIVVILVMRVYAMYNCSKIVLFALLCVGMITGVLGAWSTGETLIPEISASGCEYAVSKERFLGDVAVFGFTVIRSYREPFKISGSILSILARDGALYFAVLALVNLANILMYYSWIAGSLSAFTSTMSVTMVARLMLNLHKATDLGILTDAKVFTTVDIRPCRNTRRDLEANTRGEA</sequence>
<feature type="transmembrane region" description="Helical" evidence="1">
    <location>
        <begin position="159"/>
        <end position="177"/>
    </location>
</feature>
<proteinExistence type="predicted"/>
<dbReference type="EMBL" id="JARJLG010000076">
    <property type="protein sequence ID" value="KAJ7751929.1"/>
    <property type="molecule type" value="Genomic_DNA"/>
</dbReference>
<keyword evidence="1" id="KW-0472">Membrane</keyword>
<accession>A0AAD7N9X2</accession>
<reference evidence="2" key="1">
    <citation type="submission" date="2023-03" db="EMBL/GenBank/DDBJ databases">
        <title>Massive genome expansion in bonnet fungi (Mycena s.s.) driven by repeated elements and novel gene families across ecological guilds.</title>
        <authorList>
            <consortium name="Lawrence Berkeley National Laboratory"/>
            <person name="Harder C.B."/>
            <person name="Miyauchi S."/>
            <person name="Viragh M."/>
            <person name="Kuo A."/>
            <person name="Thoen E."/>
            <person name="Andreopoulos B."/>
            <person name="Lu D."/>
            <person name="Skrede I."/>
            <person name="Drula E."/>
            <person name="Henrissat B."/>
            <person name="Morin E."/>
            <person name="Kohler A."/>
            <person name="Barry K."/>
            <person name="LaButti K."/>
            <person name="Morin E."/>
            <person name="Salamov A."/>
            <person name="Lipzen A."/>
            <person name="Mereny Z."/>
            <person name="Hegedus B."/>
            <person name="Baldrian P."/>
            <person name="Stursova M."/>
            <person name="Weitz H."/>
            <person name="Taylor A."/>
            <person name="Grigoriev I.V."/>
            <person name="Nagy L.G."/>
            <person name="Martin F."/>
            <person name="Kauserud H."/>
        </authorList>
    </citation>
    <scope>NUCLEOTIDE SEQUENCE</scope>
    <source>
        <strain evidence="2">CBHHK188m</strain>
    </source>
</reference>
<dbReference type="Proteomes" id="UP001215280">
    <property type="component" value="Unassembled WGS sequence"/>
</dbReference>